<dbReference type="KEGG" id="wna:KA717_27805"/>
<sequence>MIDYPVKRYDRAFELASDIINENFTARPFLERSPAYQFTKTNRDRLLINLQKQTAIAL</sequence>
<name>A0A977PVH9_9CYAN</name>
<evidence type="ECO:0000313" key="1">
    <source>
        <dbReference type="EMBL" id="UXE59560.1"/>
    </source>
</evidence>
<dbReference type="AlphaFoldDB" id="A0A977PVH9"/>
<protein>
    <submittedName>
        <fullName evidence="1">Uncharacterized protein</fullName>
    </submittedName>
</protein>
<reference evidence="1" key="1">
    <citation type="submission" date="2021-04" db="EMBL/GenBank/DDBJ databases">
        <title>Genome sequence of Woronichinia naegeliana from Washington state freshwater lake bloom.</title>
        <authorList>
            <person name="Dreher T.W."/>
        </authorList>
    </citation>
    <scope>NUCLEOTIDE SEQUENCE</scope>
    <source>
        <strain evidence="1">WA131</strain>
    </source>
</reference>
<organism evidence="1">
    <name type="scientific">Woronichinia naegeliana WA131</name>
    <dbReference type="NCBI Taxonomy" id="2824559"/>
    <lineage>
        <taxon>Bacteria</taxon>
        <taxon>Bacillati</taxon>
        <taxon>Cyanobacteriota</taxon>
        <taxon>Cyanophyceae</taxon>
        <taxon>Synechococcales</taxon>
        <taxon>Coelosphaeriaceae</taxon>
        <taxon>Woronichinia</taxon>
    </lineage>
</organism>
<proteinExistence type="predicted"/>
<gene>
    <name evidence="1" type="ORF">KA717_27805</name>
</gene>
<dbReference type="Proteomes" id="UP001065613">
    <property type="component" value="Chromosome"/>
</dbReference>
<dbReference type="EMBL" id="CP073041">
    <property type="protein sequence ID" value="UXE59560.1"/>
    <property type="molecule type" value="Genomic_DNA"/>
</dbReference>
<accession>A0A977PVH9</accession>